<accession>A0A0D1LN31</accession>
<evidence type="ECO:0000313" key="2">
    <source>
        <dbReference type="Proteomes" id="UP000032289"/>
    </source>
</evidence>
<dbReference type="PATRIC" id="fig|137591.24.peg.2238"/>
<dbReference type="EMBL" id="JWHT01000066">
    <property type="protein sequence ID" value="KIU20082.1"/>
    <property type="molecule type" value="Genomic_DNA"/>
</dbReference>
<sequence>MARFSEKKATIDELEQRRTVGQVGASRLFNRSVNWFKDHLRFSNKFMQNVPNKTPDAYHPTYLVSDLMRYRKLNDWW</sequence>
<reference evidence="1 2" key="1">
    <citation type="journal article" date="2015" name="Microbiology (Mosc.)">
        <title>Genomics of the Weissella cibaria species with an examination of its metabolic traits.</title>
        <authorList>
            <person name="Lynch K.M."/>
            <person name="Lucid A."/>
            <person name="Arendt E.K."/>
            <person name="Sleator R.D."/>
            <person name="Lucey B."/>
            <person name="Coffey A."/>
        </authorList>
    </citation>
    <scope>NUCLEOTIDE SEQUENCE [LARGE SCALE GENOMIC DNA]</scope>
    <source>
        <strain evidence="1 2">AB3b</strain>
    </source>
</reference>
<organism evidence="1 2">
    <name type="scientific">Weissella cibaria</name>
    <dbReference type="NCBI Taxonomy" id="137591"/>
    <lineage>
        <taxon>Bacteria</taxon>
        <taxon>Bacillati</taxon>
        <taxon>Bacillota</taxon>
        <taxon>Bacilli</taxon>
        <taxon>Lactobacillales</taxon>
        <taxon>Lactobacillaceae</taxon>
        <taxon>Weissella</taxon>
    </lineage>
</organism>
<comment type="caution">
    <text evidence="1">The sequence shown here is derived from an EMBL/GenBank/DDBJ whole genome shotgun (WGS) entry which is preliminary data.</text>
</comment>
<dbReference type="AlphaFoldDB" id="A0A0D1LN31"/>
<dbReference type="RefSeq" id="WP_043941954.1">
    <property type="nucleotide sequence ID" value="NZ_JWHT01000066.1"/>
</dbReference>
<evidence type="ECO:0000313" key="1">
    <source>
        <dbReference type="EMBL" id="KIU20082.1"/>
    </source>
</evidence>
<proteinExistence type="predicted"/>
<dbReference type="Proteomes" id="UP000032289">
    <property type="component" value="Unassembled WGS sequence"/>
</dbReference>
<name>A0A0D1LN31_9LACO</name>
<gene>
    <name evidence="1" type="ORF">ab3b_02287</name>
</gene>
<protein>
    <submittedName>
        <fullName evidence="1">Uncharacterized protein</fullName>
    </submittedName>
</protein>